<accession>A0A1G9KYH4</accession>
<dbReference type="InterPro" id="IPR023375">
    <property type="entry name" value="ADC_dom_sf"/>
</dbReference>
<evidence type="ECO:0000313" key="2">
    <source>
        <dbReference type="Proteomes" id="UP000198680"/>
    </source>
</evidence>
<evidence type="ECO:0000313" key="1">
    <source>
        <dbReference type="EMBL" id="SDL54742.1"/>
    </source>
</evidence>
<sequence length="235" mass="25233">MDPGLPPPTPPDDVRPALLRQTWRDVAFLHWPLDPAVAAGLLPPGTRPDVLADVTYAGVVALRITRTALGAGPALPWAGSFAEVNVRLYAVDRRGRRGVVFLRMDAERLLPVLAARAVTRLPYVRSHTRVQRDDDLCVVVAGRHLRIVLRVGAPLPAGPLEHFVTDRWGLHTRVAGRTVHLPVAHPPWPLQTAELVDLAGDPLAAAGIPAAPGPPVSVLFSPGVDDVRLGLPSRT</sequence>
<gene>
    <name evidence="1" type="ORF">SAMN05660642_00191</name>
</gene>
<organism evidence="1 2">
    <name type="scientific">Geodermatophilus siccatus</name>
    <dbReference type="NCBI Taxonomy" id="1137991"/>
    <lineage>
        <taxon>Bacteria</taxon>
        <taxon>Bacillati</taxon>
        <taxon>Actinomycetota</taxon>
        <taxon>Actinomycetes</taxon>
        <taxon>Geodermatophilales</taxon>
        <taxon>Geodermatophilaceae</taxon>
        <taxon>Geodermatophilus</taxon>
    </lineage>
</organism>
<dbReference type="AlphaFoldDB" id="A0A1G9KYH4"/>
<dbReference type="Proteomes" id="UP000198680">
    <property type="component" value="Unassembled WGS sequence"/>
</dbReference>
<proteinExistence type="predicted"/>
<dbReference type="PANTHER" id="PTHR39186">
    <property type="entry name" value="DUF2071 FAMILY PROTEIN"/>
    <property type="match status" value="1"/>
</dbReference>
<dbReference type="SUPFAM" id="SSF160104">
    <property type="entry name" value="Acetoacetate decarboxylase-like"/>
    <property type="match status" value="1"/>
</dbReference>
<protein>
    <recommendedName>
        <fullName evidence="3">DUF2071 domain-containing protein</fullName>
    </recommendedName>
</protein>
<dbReference type="InterPro" id="IPR018644">
    <property type="entry name" value="DUF2071"/>
</dbReference>
<dbReference type="Pfam" id="PF09844">
    <property type="entry name" value="DUF2071"/>
    <property type="match status" value="1"/>
</dbReference>
<dbReference type="EMBL" id="FNHE01000001">
    <property type="protein sequence ID" value="SDL54742.1"/>
    <property type="molecule type" value="Genomic_DNA"/>
</dbReference>
<dbReference type="PANTHER" id="PTHR39186:SF1">
    <property type="entry name" value="DUF2071 DOMAIN-CONTAINING PROTEIN"/>
    <property type="match status" value="1"/>
</dbReference>
<name>A0A1G9KYH4_9ACTN</name>
<evidence type="ECO:0008006" key="3">
    <source>
        <dbReference type="Google" id="ProtNLM"/>
    </source>
</evidence>
<dbReference type="OrthoDB" id="150993at2"/>
<dbReference type="STRING" id="1137991.SAMN05660642_00191"/>
<keyword evidence="2" id="KW-1185">Reference proteome</keyword>
<dbReference type="RefSeq" id="WP_091212667.1">
    <property type="nucleotide sequence ID" value="NZ_FNHE01000001.1"/>
</dbReference>
<reference evidence="2" key="1">
    <citation type="submission" date="2016-10" db="EMBL/GenBank/DDBJ databases">
        <authorList>
            <person name="Varghese N."/>
            <person name="Submissions S."/>
        </authorList>
    </citation>
    <scope>NUCLEOTIDE SEQUENCE [LARGE SCALE GENOMIC DNA]</scope>
    <source>
        <strain evidence="2">DSM 45419</strain>
    </source>
</reference>